<keyword evidence="7" id="KW-1185">Reference proteome</keyword>
<evidence type="ECO:0000256" key="3">
    <source>
        <dbReference type="ARBA" id="ARBA00022525"/>
    </source>
</evidence>
<dbReference type="GO" id="GO:0008009">
    <property type="term" value="F:chemokine activity"/>
    <property type="evidence" value="ECO:0007669"/>
    <property type="project" value="InterPro"/>
</dbReference>
<dbReference type="InterPro" id="IPR001811">
    <property type="entry name" value="Chemokine_IL8-like_dom"/>
</dbReference>
<name>A0A401QFY6_SCYTO</name>
<dbReference type="Pfam" id="PF00048">
    <property type="entry name" value="IL8"/>
    <property type="match status" value="1"/>
</dbReference>
<sequence>GTVTFECCEYFKPTPIIHKRLVSYKETIGCSTPTVIFTNRRNKKICAKASEKWVQAAVRFLERRLKNEERRRH</sequence>
<keyword evidence="2" id="KW-0202">Cytokine</keyword>
<dbReference type="Proteomes" id="UP000288216">
    <property type="component" value="Unassembled WGS sequence"/>
</dbReference>
<comment type="subcellular location">
    <subcellularLocation>
        <location evidence="1">Secreted</location>
    </subcellularLocation>
</comment>
<proteinExistence type="predicted"/>
<dbReference type="EMBL" id="BFAA01065208">
    <property type="protein sequence ID" value="GCB84252.1"/>
    <property type="molecule type" value="Genomic_DNA"/>
</dbReference>
<keyword evidence="4" id="KW-0732">Signal</keyword>
<comment type="caution">
    <text evidence="6">The sequence shown here is derived from an EMBL/GenBank/DDBJ whole genome shotgun (WGS) entry which is preliminary data.</text>
</comment>
<reference evidence="6 7" key="1">
    <citation type="journal article" date="2018" name="Nat. Ecol. Evol.">
        <title>Shark genomes provide insights into elasmobranch evolution and the origin of vertebrates.</title>
        <authorList>
            <person name="Hara Y"/>
            <person name="Yamaguchi K"/>
            <person name="Onimaru K"/>
            <person name="Kadota M"/>
            <person name="Koyanagi M"/>
            <person name="Keeley SD"/>
            <person name="Tatsumi K"/>
            <person name="Tanaka K"/>
            <person name="Motone F"/>
            <person name="Kageyama Y"/>
            <person name="Nozu R"/>
            <person name="Adachi N"/>
            <person name="Nishimura O"/>
            <person name="Nakagawa R"/>
            <person name="Tanegashima C"/>
            <person name="Kiyatake I"/>
            <person name="Matsumoto R"/>
            <person name="Murakumo K"/>
            <person name="Nishida K"/>
            <person name="Terakita A"/>
            <person name="Kuratani S"/>
            <person name="Sato K"/>
            <person name="Hyodo S Kuraku.S."/>
        </authorList>
    </citation>
    <scope>NUCLEOTIDE SEQUENCE [LARGE SCALE GENOMIC DNA]</scope>
</reference>
<dbReference type="PANTHER" id="PTHR12015">
    <property type="entry name" value="SMALL INDUCIBLE CYTOKINE A"/>
    <property type="match status" value="1"/>
</dbReference>
<gene>
    <name evidence="6" type="ORF">scyTo_0024979</name>
</gene>
<evidence type="ECO:0000313" key="6">
    <source>
        <dbReference type="EMBL" id="GCB84252.1"/>
    </source>
</evidence>
<evidence type="ECO:0000313" key="7">
    <source>
        <dbReference type="Proteomes" id="UP000288216"/>
    </source>
</evidence>
<evidence type="ECO:0000256" key="2">
    <source>
        <dbReference type="ARBA" id="ARBA00022514"/>
    </source>
</evidence>
<dbReference type="InterPro" id="IPR036048">
    <property type="entry name" value="Interleukin_8-like_sf"/>
</dbReference>
<evidence type="ECO:0000256" key="4">
    <source>
        <dbReference type="ARBA" id="ARBA00022729"/>
    </source>
</evidence>
<dbReference type="InterPro" id="IPR039809">
    <property type="entry name" value="Chemokine_b/g/d"/>
</dbReference>
<feature type="domain" description="Chemokine interleukin-8-like" evidence="5">
    <location>
        <begin position="4"/>
        <end position="61"/>
    </location>
</feature>
<dbReference type="Gene3D" id="2.40.50.40">
    <property type="match status" value="1"/>
</dbReference>
<dbReference type="OrthoDB" id="9930747at2759"/>
<evidence type="ECO:0000259" key="5">
    <source>
        <dbReference type="SMART" id="SM00199"/>
    </source>
</evidence>
<dbReference type="GO" id="GO:0005615">
    <property type="term" value="C:extracellular space"/>
    <property type="evidence" value="ECO:0007669"/>
    <property type="project" value="UniProtKB-KW"/>
</dbReference>
<organism evidence="6 7">
    <name type="scientific">Scyliorhinus torazame</name>
    <name type="common">Cloudy catshark</name>
    <name type="synonym">Catulus torazame</name>
    <dbReference type="NCBI Taxonomy" id="75743"/>
    <lineage>
        <taxon>Eukaryota</taxon>
        <taxon>Metazoa</taxon>
        <taxon>Chordata</taxon>
        <taxon>Craniata</taxon>
        <taxon>Vertebrata</taxon>
        <taxon>Chondrichthyes</taxon>
        <taxon>Elasmobranchii</taxon>
        <taxon>Galeomorphii</taxon>
        <taxon>Galeoidea</taxon>
        <taxon>Carcharhiniformes</taxon>
        <taxon>Scyliorhinidae</taxon>
        <taxon>Scyliorhinus</taxon>
    </lineage>
</organism>
<dbReference type="SMART" id="SM00199">
    <property type="entry name" value="SCY"/>
    <property type="match status" value="1"/>
</dbReference>
<dbReference type="AlphaFoldDB" id="A0A401QFY6"/>
<feature type="non-terminal residue" evidence="6">
    <location>
        <position position="1"/>
    </location>
</feature>
<accession>A0A401QFY6</accession>
<evidence type="ECO:0000256" key="1">
    <source>
        <dbReference type="ARBA" id="ARBA00004613"/>
    </source>
</evidence>
<dbReference type="PANTHER" id="PTHR12015:SF183">
    <property type="entry name" value="C-C MOTIF CHEMOKINE 3"/>
    <property type="match status" value="1"/>
</dbReference>
<protein>
    <recommendedName>
        <fullName evidence="5">Chemokine interleukin-8-like domain-containing protein</fullName>
    </recommendedName>
</protein>
<dbReference type="GO" id="GO:0006955">
    <property type="term" value="P:immune response"/>
    <property type="evidence" value="ECO:0007669"/>
    <property type="project" value="InterPro"/>
</dbReference>
<dbReference type="SUPFAM" id="SSF54117">
    <property type="entry name" value="Interleukin 8-like chemokines"/>
    <property type="match status" value="1"/>
</dbReference>
<keyword evidence="3" id="KW-0964">Secreted</keyword>